<reference evidence="3" key="1">
    <citation type="submission" date="2017-01" db="EMBL/GenBank/DDBJ databases">
        <authorList>
            <person name="Wang Y."/>
            <person name="White M."/>
            <person name="Kvist S."/>
            <person name="Moncalvo J.-M."/>
        </authorList>
    </citation>
    <scope>NUCLEOTIDE SEQUENCE [LARGE SCALE GENOMIC DNA]</scope>
    <source>
        <strain evidence="3">COL-18-3</strain>
    </source>
</reference>
<evidence type="ECO:0000313" key="2">
    <source>
        <dbReference type="EMBL" id="OMH79119.1"/>
    </source>
</evidence>
<name>A0A1R1PDW9_ZANCU</name>
<organism evidence="2 3">
    <name type="scientific">Zancudomyces culisetae</name>
    <name type="common">Gut fungus</name>
    <name type="synonym">Smittium culisetae</name>
    <dbReference type="NCBI Taxonomy" id="1213189"/>
    <lineage>
        <taxon>Eukaryota</taxon>
        <taxon>Fungi</taxon>
        <taxon>Fungi incertae sedis</taxon>
        <taxon>Zoopagomycota</taxon>
        <taxon>Kickxellomycotina</taxon>
        <taxon>Harpellomycetes</taxon>
        <taxon>Harpellales</taxon>
        <taxon>Legeriomycetaceae</taxon>
        <taxon>Zancudomyces</taxon>
    </lineage>
</organism>
<feature type="region of interest" description="Disordered" evidence="1">
    <location>
        <begin position="1"/>
        <end position="24"/>
    </location>
</feature>
<dbReference type="EMBL" id="LSSK01001664">
    <property type="protein sequence ID" value="OMH79119.1"/>
    <property type="molecule type" value="Genomic_DNA"/>
</dbReference>
<comment type="caution">
    <text evidence="2">The sequence shown here is derived from an EMBL/GenBank/DDBJ whole genome shotgun (WGS) entry which is preliminary data.</text>
</comment>
<feature type="compositionally biased region" description="Polar residues" evidence="1">
    <location>
        <begin position="7"/>
        <end position="24"/>
    </location>
</feature>
<dbReference type="AlphaFoldDB" id="A0A1R1PDW9"/>
<gene>
    <name evidence="2" type="ORF">AX774_g7483</name>
</gene>
<evidence type="ECO:0000313" key="3">
    <source>
        <dbReference type="Proteomes" id="UP000188320"/>
    </source>
</evidence>
<keyword evidence="3" id="KW-1185">Reference proteome</keyword>
<proteinExistence type="predicted"/>
<accession>A0A1R1PDW9</accession>
<protein>
    <submittedName>
        <fullName evidence="2">Uncharacterized protein</fullName>
    </submittedName>
</protein>
<sequence>MFPHNPGPSSTESGLPDPTTGSPTFSPAVSSYTWIVTLSPSILITSPTTISCPTFTNSYIAEPVIFSAITTICLHFVDFIITPRFFYDYSLLPPPSLIINSPKNISWYFTWS</sequence>
<dbReference type="Proteomes" id="UP000188320">
    <property type="component" value="Unassembled WGS sequence"/>
</dbReference>
<evidence type="ECO:0000256" key="1">
    <source>
        <dbReference type="SAM" id="MobiDB-lite"/>
    </source>
</evidence>